<feature type="non-terminal residue" evidence="1">
    <location>
        <position position="1"/>
    </location>
</feature>
<organism evidence="1 2">
    <name type="scientific">Clarias magur</name>
    <name type="common">Asian catfish</name>
    <name type="synonym">Macropteronotus magur</name>
    <dbReference type="NCBI Taxonomy" id="1594786"/>
    <lineage>
        <taxon>Eukaryota</taxon>
        <taxon>Metazoa</taxon>
        <taxon>Chordata</taxon>
        <taxon>Craniata</taxon>
        <taxon>Vertebrata</taxon>
        <taxon>Euteleostomi</taxon>
        <taxon>Actinopterygii</taxon>
        <taxon>Neopterygii</taxon>
        <taxon>Teleostei</taxon>
        <taxon>Ostariophysi</taxon>
        <taxon>Siluriformes</taxon>
        <taxon>Clariidae</taxon>
        <taxon>Clarias</taxon>
    </lineage>
</organism>
<evidence type="ECO:0000313" key="1">
    <source>
        <dbReference type="EMBL" id="KAF5896884.1"/>
    </source>
</evidence>
<name>A0A8J4TT96_CLAMG</name>
<protein>
    <submittedName>
        <fullName evidence="1">Uncharacterized protein</fullName>
    </submittedName>
</protein>
<dbReference type="Proteomes" id="UP000727407">
    <property type="component" value="Unassembled WGS sequence"/>
</dbReference>
<gene>
    <name evidence="1" type="ORF">DAT39_013408</name>
</gene>
<reference evidence="1" key="1">
    <citation type="submission" date="2020-07" db="EMBL/GenBank/DDBJ databases">
        <title>Clarias magur genome sequencing, assembly and annotation.</title>
        <authorList>
            <person name="Kushwaha B."/>
            <person name="Kumar R."/>
            <person name="Das P."/>
            <person name="Joshi C.G."/>
            <person name="Kumar D."/>
            <person name="Nagpure N.S."/>
            <person name="Pandey M."/>
            <person name="Agarwal S."/>
            <person name="Srivastava S."/>
            <person name="Singh M."/>
            <person name="Sahoo L."/>
            <person name="Jayasankar P."/>
            <person name="Meher P.K."/>
            <person name="Koringa P.G."/>
            <person name="Iquebal M.A."/>
            <person name="Das S.P."/>
            <person name="Bit A."/>
            <person name="Patnaik S."/>
            <person name="Patel N."/>
            <person name="Shah T.M."/>
            <person name="Hinsu A."/>
            <person name="Jena J.K."/>
        </authorList>
    </citation>
    <scope>NUCLEOTIDE SEQUENCE</scope>
    <source>
        <strain evidence="1">CIFAMagur01</strain>
        <tissue evidence="1">Testis</tissue>
    </source>
</reference>
<accession>A0A8J4TT96</accession>
<dbReference type="AlphaFoldDB" id="A0A8J4TT96"/>
<dbReference type="EMBL" id="QNUK01000257">
    <property type="protein sequence ID" value="KAF5896884.1"/>
    <property type="molecule type" value="Genomic_DNA"/>
</dbReference>
<keyword evidence="2" id="KW-1185">Reference proteome</keyword>
<comment type="caution">
    <text evidence="1">The sequence shown here is derived from an EMBL/GenBank/DDBJ whole genome shotgun (WGS) entry which is preliminary data.</text>
</comment>
<evidence type="ECO:0000313" key="2">
    <source>
        <dbReference type="Proteomes" id="UP000727407"/>
    </source>
</evidence>
<sequence>QEKYTPVKACPGEDGVNGVLSVLTQRFVESKQESSFHRVQETIPLLMMSAFFAARK</sequence>
<proteinExistence type="predicted"/>
<feature type="non-terminal residue" evidence="1">
    <location>
        <position position="56"/>
    </location>
</feature>